<sequence length="310" mass="34041">MTTAAVRFGMAATDVDTIVDTARDIERLGYDYLAVGEHLFFHVPTPNAMTALAAAAAVTQRVELLSAVVQLPLYPAPLLAKMSAVIDTISGGRFNLGVGVGGEEPREFEACGVDVSSRGRRSDEALEVMTRLWTEEAVSYRGDHTVLREVTLDPAPSRKPHPPIWVSGRKRAALRRAARFGQWWMPYMYTPEMFASGVNELAELANNAGRDAKCVRPGLFTFISCHGDREYAVNQAVRLLSDQYHQDFSHLVEKYVVTGTPDDCIGKLTQYTEAGAEAIILVPLGDATAVAEMRERLAIDVLPAFPREFP</sequence>
<dbReference type="GO" id="GO:0046306">
    <property type="term" value="P:alkanesulfonate catabolic process"/>
    <property type="evidence" value="ECO:0007669"/>
    <property type="project" value="TreeGrafter"/>
</dbReference>
<dbReference type="InterPro" id="IPR036661">
    <property type="entry name" value="Luciferase-like_sf"/>
</dbReference>
<evidence type="ECO:0000256" key="3">
    <source>
        <dbReference type="ARBA" id="ARBA00023002"/>
    </source>
</evidence>
<dbReference type="InterPro" id="IPR011251">
    <property type="entry name" value="Luciferase-like_dom"/>
</dbReference>
<keyword evidence="2" id="KW-0288">FMN</keyword>
<name>A0A2V4AWS2_9PSEU</name>
<keyword evidence="1" id="KW-0285">Flavoprotein</keyword>
<feature type="domain" description="Luciferase-like" evidence="5">
    <location>
        <begin position="12"/>
        <end position="276"/>
    </location>
</feature>
<evidence type="ECO:0000259" key="5">
    <source>
        <dbReference type="Pfam" id="PF00296"/>
    </source>
</evidence>
<gene>
    <name evidence="6" type="ORF">BAY60_19555</name>
</gene>
<proteinExistence type="predicted"/>
<dbReference type="Proteomes" id="UP000249915">
    <property type="component" value="Unassembled WGS sequence"/>
</dbReference>
<dbReference type="AlphaFoldDB" id="A0A2V4AWS2"/>
<dbReference type="PANTHER" id="PTHR42847:SF4">
    <property type="entry name" value="ALKANESULFONATE MONOOXYGENASE-RELATED"/>
    <property type="match status" value="1"/>
</dbReference>
<evidence type="ECO:0000313" key="6">
    <source>
        <dbReference type="EMBL" id="PXY24701.1"/>
    </source>
</evidence>
<accession>A0A2V4AWS2</accession>
<evidence type="ECO:0000256" key="1">
    <source>
        <dbReference type="ARBA" id="ARBA00022630"/>
    </source>
</evidence>
<evidence type="ECO:0000256" key="2">
    <source>
        <dbReference type="ARBA" id="ARBA00022643"/>
    </source>
</evidence>
<dbReference type="GO" id="GO:0008726">
    <property type="term" value="F:alkanesulfonate monooxygenase activity"/>
    <property type="evidence" value="ECO:0007669"/>
    <property type="project" value="TreeGrafter"/>
</dbReference>
<dbReference type="EMBL" id="MASW01000004">
    <property type="protein sequence ID" value="PXY24701.1"/>
    <property type="molecule type" value="Genomic_DNA"/>
</dbReference>
<dbReference type="InterPro" id="IPR050172">
    <property type="entry name" value="SsuD_RutA_monooxygenase"/>
</dbReference>
<dbReference type="Gene3D" id="3.20.20.30">
    <property type="entry name" value="Luciferase-like domain"/>
    <property type="match status" value="1"/>
</dbReference>
<keyword evidence="7" id="KW-1185">Reference proteome</keyword>
<dbReference type="PANTHER" id="PTHR42847">
    <property type="entry name" value="ALKANESULFONATE MONOOXYGENASE"/>
    <property type="match status" value="1"/>
</dbReference>
<evidence type="ECO:0000313" key="7">
    <source>
        <dbReference type="Proteomes" id="UP000249915"/>
    </source>
</evidence>
<evidence type="ECO:0000256" key="4">
    <source>
        <dbReference type="ARBA" id="ARBA00023033"/>
    </source>
</evidence>
<comment type="caution">
    <text evidence="6">The sequence shown here is derived from an EMBL/GenBank/DDBJ whole genome shotgun (WGS) entry which is preliminary data.</text>
</comment>
<keyword evidence="3" id="KW-0560">Oxidoreductase</keyword>
<keyword evidence="4" id="KW-0503">Monooxygenase</keyword>
<dbReference type="NCBIfam" id="TIGR03619">
    <property type="entry name" value="F420_Rv2161c"/>
    <property type="match status" value="1"/>
</dbReference>
<reference evidence="6 7" key="1">
    <citation type="submission" date="2016-07" db="EMBL/GenBank/DDBJ databases">
        <title>Draft genome sequence of Prauserella muralis DSM 45305, isolated from a mould-covered wall in an indoor environment.</title>
        <authorList>
            <person name="Ruckert C."/>
            <person name="Albersmeier A."/>
            <person name="Jiang C.-L."/>
            <person name="Jiang Y."/>
            <person name="Kalinowski J."/>
            <person name="Schneider O."/>
            <person name="Winkler A."/>
            <person name="Zotchev S.B."/>
        </authorList>
    </citation>
    <scope>NUCLEOTIDE SEQUENCE [LARGE SCALE GENOMIC DNA]</scope>
    <source>
        <strain evidence="6 7">DSM 45305</strain>
    </source>
</reference>
<dbReference type="InterPro" id="IPR019921">
    <property type="entry name" value="Lucif-like_OxRdtase_Rv2161c"/>
</dbReference>
<dbReference type="Pfam" id="PF00296">
    <property type="entry name" value="Bac_luciferase"/>
    <property type="match status" value="1"/>
</dbReference>
<dbReference type="SUPFAM" id="SSF51679">
    <property type="entry name" value="Bacterial luciferase-like"/>
    <property type="match status" value="1"/>
</dbReference>
<organism evidence="6 7">
    <name type="scientific">Prauserella muralis</name>
    <dbReference type="NCBI Taxonomy" id="588067"/>
    <lineage>
        <taxon>Bacteria</taxon>
        <taxon>Bacillati</taxon>
        <taxon>Actinomycetota</taxon>
        <taxon>Actinomycetes</taxon>
        <taxon>Pseudonocardiales</taxon>
        <taxon>Pseudonocardiaceae</taxon>
        <taxon>Prauserella</taxon>
    </lineage>
</organism>
<protein>
    <recommendedName>
        <fullName evidence="5">Luciferase-like domain-containing protein</fullName>
    </recommendedName>
</protein>